<protein>
    <submittedName>
        <fullName evidence="2">Uncharacterized protein</fullName>
    </submittedName>
</protein>
<evidence type="ECO:0000313" key="3">
    <source>
        <dbReference type="Proteomes" id="UP000242188"/>
    </source>
</evidence>
<reference evidence="2 3" key="1">
    <citation type="journal article" date="2017" name="Nat. Ecol. Evol.">
        <title>Scallop genome provides insights into evolution of bilaterian karyotype and development.</title>
        <authorList>
            <person name="Wang S."/>
            <person name="Zhang J."/>
            <person name="Jiao W."/>
            <person name="Li J."/>
            <person name="Xun X."/>
            <person name="Sun Y."/>
            <person name="Guo X."/>
            <person name="Huan P."/>
            <person name="Dong B."/>
            <person name="Zhang L."/>
            <person name="Hu X."/>
            <person name="Sun X."/>
            <person name="Wang J."/>
            <person name="Zhao C."/>
            <person name="Wang Y."/>
            <person name="Wang D."/>
            <person name="Huang X."/>
            <person name="Wang R."/>
            <person name="Lv J."/>
            <person name="Li Y."/>
            <person name="Zhang Z."/>
            <person name="Liu B."/>
            <person name="Lu W."/>
            <person name="Hui Y."/>
            <person name="Liang J."/>
            <person name="Zhou Z."/>
            <person name="Hou R."/>
            <person name="Li X."/>
            <person name="Liu Y."/>
            <person name="Li H."/>
            <person name="Ning X."/>
            <person name="Lin Y."/>
            <person name="Zhao L."/>
            <person name="Xing Q."/>
            <person name="Dou J."/>
            <person name="Li Y."/>
            <person name="Mao J."/>
            <person name="Guo H."/>
            <person name="Dou H."/>
            <person name="Li T."/>
            <person name="Mu C."/>
            <person name="Jiang W."/>
            <person name="Fu Q."/>
            <person name="Fu X."/>
            <person name="Miao Y."/>
            <person name="Liu J."/>
            <person name="Yu Q."/>
            <person name="Li R."/>
            <person name="Liao H."/>
            <person name="Li X."/>
            <person name="Kong Y."/>
            <person name="Jiang Z."/>
            <person name="Chourrout D."/>
            <person name="Li R."/>
            <person name="Bao Z."/>
        </authorList>
    </citation>
    <scope>NUCLEOTIDE SEQUENCE [LARGE SCALE GENOMIC DNA]</scope>
    <source>
        <strain evidence="2 3">PY_sf001</strain>
    </source>
</reference>
<evidence type="ECO:0000256" key="1">
    <source>
        <dbReference type="SAM" id="Phobius"/>
    </source>
</evidence>
<keyword evidence="1" id="KW-0812">Transmembrane</keyword>
<organism evidence="2 3">
    <name type="scientific">Mizuhopecten yessoensis</name>
    <name type="common">Japanese scallop</name>
    <name type="synonym">Patinopecten yessoensis</name>
    <dbReference type="NCBI Taxonomy" id="6573"/>
    <lineage>
        <taxon>Eukaryota</taxon>
        <taxon>Metazoa</taxon>
        <taxon>Spiralia</taxon>
        <taxon>Lophotrochozoa</taxon>
        <taxon>Mollusca</taxon>
        <taxon>Bivalvia</taxon>
        <taxon>Autobranchia</taxon>
        <taxon>Pteriomorphia</taxon>
        <taxon>Pectinida</taxon>
        <taxon>Pectinoidea</taxon>
        <taxon>Pectinidae</taxon>
        <taxon>Mizuhopecten</taxon>
    </lineage>
</organism>
<comment type="caution">
    <text evidence="2">The sequence shown here is derived from an EMBL/GenBank/DDBJ whole genome shotgun (WGS) entry which is preliminary data.</text>
</comment>
<dbReference type="AlphaFoldDB" id="A0A210QA71"/>
<keyword evidence="1" id="KW-1133">Transmembrane helix</keyword>
<gene>
    <name evidence="2" type="ORF">KP79_PYT05930</name>
</gene>
<feature type="transmembrane region" description="Helical" evidence="1">
    <location>
        <begin position="38"/>
        <end position="60"/>
    </location>
</feature>
<keyword evidence="3" id="KW-1185">Reference proteome</keyword>
<dbReference type="Proteomes" id="UP000242188">
    <property type="component" value="Unassembled WGS sequence"/>
</dbReference>
<name>A0A210QA71_MIZYE</name>
<dbReference type="EMBL" id="NEDP02004422">
    <property type="protein sequence ID" value="OWF45627.1"/>
    <property type="molecule type" value="Genomic_DNA"/>
</dbReference>
<sequence>MAPEVRKCTPKPGLVILLVLGFIPGVLCDNYNLSGLVASSIAAVFYLILLTAVITMGIIWHRWYPRYQLAHNKVKIPRHVRFAQLHGSRVEIIEPESRSLHLTSYPPSMRSTKVMVPTATTYQKADSWIKEQRRFGGDQVPKESVMNFDEEEGDVIVTEVGPEVEIPKSRLNTTIQVDPDKNKNNATDDEISRLNRRQSDLTHSQGIAGVFSFDDEDTVLDSNVGNEGTVLY</sequence>
<proteinExistence type="predicted"/>
<accession>A0A210QA71</accession>
<keyword evidence="1" id="KW-0472">Membrane</keyword>
<dbReference type="OrthoDB" id="6081493at2759"/>
<evidence type="ECO:0000313" key="2">
    <source>
        <dbReference type="EMBL" id="OWF45627.1"/>
    </source>
</evidence>